<dbReference type="AlphaFoldDB" id="A0A7U9HFC3"/>
<gene>
    <name evidence="1" type="ORF">SLI_7796</name>
</gene>
<evidence type="ECO:0000313" key="1">
    <source>
        <dbReference type="EMBL" id="EOY52495.1"/>
    </source>
</evidence>
<evidence type="ECO:0000313" key="2">
    <source>
        <dbReference type="Proteomes" id="UP000014062"/>
    </source>
</evidence>
<sequence length="48" mass="4936">MILLALLLPVVMMAFLFAADALEDLIFPPPAAPAEDAPAADIAEATSP</sequence>
<dbReference type="Proteomes" id="UP000014062">
    <property type="component" value="Chromosome"/>
</dbReference>
<name>A0A7U9HFC3_STRLI</name>
<organism evidence="1 2">
    <name type="scientific">Streptomyces lividans 1326</name>
    <dbReference type="NCBI Taxonomy" id="1200984"/>
    <lineage>
        <taxon>Bacteria</taxon>
        <taxon>Bacillati</taxon>
        <taxon>Actinomycetota</taxon>
        <taxon>Actinomycetes</taxon>
        <taxon>Kitasatosporales</taxon>
        <taxon>Streptomycetaceae</taxon>
        <taxon>Streptomyces</taxon>
    </lineage>
</organism>
<dbReference type="RefSeq" id="WP_016328134.1">
    <property type="nucleotide sequence ID" value="NZ_CM001889.1"/>
</dbReference>
<proteinExistence type="predicted"/>
<reference evidence="2" key="1">
    <citation type="journal article" date="2013" name="Genome Biol. Evol.">
        <title>The genome sequence of Streptomyces lividans 66 reveals a novel tRNA-dependent peptide biosynthetic system within a metal-related genomic island.</title>
        <authorList>
            <person name="Cruz-Morales P."/>
            <person name="Vijgenboom E."/>
            <person name="Iruegas-Bocardo F."/>
            <person name="Girard G."/>
            <person name="Yanez-Guerra L.A."/>
            <person name="Ramos-Aboites H.E."/>
            <person name="Pernodet J.L."/>
            <person name="Anne J."/>
            <person name="van Wezel G.P."/>
            <person name="Barona-Gomez F."/>
        </authorList>
    </citation>
    <scope>NUCLEOTIDE SEQUENCE [LARGE SCALE GENOMIC DNA]</scope>
    <source>
        <strain evidence="2">1326</strain>
    </source>
</reference>
<protein>
    <submittedName>
        <fullName evidence="1">Putative membrane protein</fullName>
    </submittedName>
</protein>
<dbReference type="EMBL" id="CM001889">
    <property type="protein sequence ID" value="EOY52495.1"/>
    <property type="molecule type" value="Genomic_DNA"/>
</dbReference>
<accession>A0A7U9HFC3</accession>